<evidence type="ECO:0000256" key="9">
    <source>
        <dbReference type="ARBA" id="ARBA00030407"/>
    </source>
</evidence>
<dbReference type="Pfam" id="PF02391">
    <property type="entry name" value="MoaE"/>
    <property type="match status" value="1"/>
</dbReference>
<organism evidence="13 14">
    <name type="scientific">Mesorhizobium shangrilense</name>
    <dbReference type="NCBI Taxonomy" id="460060"/>
    <lineage>
        <taxon>Bacteria</taxon>
        <taxon>Pseudomonadati</taxon>
        <taxon>Pseudomonadota</taxon>
        <taxon>Alphaproteobacteria</taxon>
        <taxon>Hyphomicrobiales</taxon>
        <taxon>Phyllobacteriaceae</taxon>
        <taxon>Mesorhizobium</taxon>
    </lineage>
</organism>
<dbReference type="Proteomes" id="UP001548832">
    <property type="component" value="Unassembled WGS sequence"/>
</dbReference>
<comment type="caution">
    <text evidence="13">The sequence shown here is derived from an EMBL/GenBank/DDBJ whole genome shotgun (WGS) entry which is preliminary data.</text>
</comment>
<name>A0ABV2DBX4_9HYPH</name>
<dbReference type="EMBL" id="JBEWSZ010000001">
    <property type="protein sequence ID" value="MET2827560.1"/>
    <property type="molecule type" value="Genomic_DNA"/>
</dbReference>
<dbReference type="CDD" id="cd00756">
    <property type="entry name" value="MoaE"/>
    <property type="match status" value="1"/>
</dbReference>
<dbReference type="InterPro" id="IPR003448">
    <property type="entry name" value="Mopterin_biosynth_MoaE"/>
</dbReference>
<dbReference type="InterPro" id="IPR036563">
    <property type="entry name" value="MoaE_sf"/>
</dbReference>
<evidence type="ECO:0000313" key="14">
    <source>
        <dbReference type="Proteomes" id="UP001548832"/>
    </source>
</evidence>
<proteinExistence type="inferred from homology"/>
<evidence type="ECO:0000256" key="12">
    <source>
        <dbReference type="ARBA" id="ARBA00049878"/>
    </source>
</evidence>
<comment type="function">
    <text evidence="6">Converts molybdopterin precursor Z into molybdopterin. This requires the incorporation of two sulfur atoms into precursor Z to generate a dithiolene group. The sulfur is provided by MoaD.</text>
</comment>
<protein>
    <recommendedName>
        <fullName evidence="4">Molybdopterin synthase catalytic subunit</fullName>
        <ecNumber evidence="3">2.8.1.12</ecNumber>
    </recommendedName>
    <alternativeName>
        <fullName evidence="10">MPT synthase subunit 2</fullName>
    </alternativeName>
    <alternativeName>
        <fullName evidence="8">Molybdenum cofactor biosynthesis protein E</fullName>
    </alternativeName>
    <alternativeName>
        <fullName evidence="9">Molybdopterin-converting factor large subunit</fullName>
    </alternativeName>
    <alternativeName>
        <fullName evidence="11">Molybdopterin-converting factor subunit 2</fullName>
    </alternativeName>
</protein>
<sequence length="159" mass="17333">MSATVVPTVRIQAQDFDIAAEIARLTAGRADIGAVVTFSGLCRDEQGRLSALELEHYPGMAEAEIARIATEAVERWPLQGLTAIHRHGKIAPGENIVLVVAVSAHRQAAFEAANFLMDFLKSRAPFWKKEHLIDGSEGGWVEAKETDDKAASRWTPPSE</sequence>
<comment type="catalytic activity">
    <reaction evidence="12">
        <text>2 [molybdopterin-synthase sulfur-carrier protein]-C-terminal-Gly-aminoethanethioate + cyclic pyranopterin phosphate + H2O = molybdopterin + 2 [molybdopterin-synthase sulfur-carrier protein]-C-terminal Gly-Gly + 2 H(+)</text>
        <dbReference type="Rhea" id="RHEA:26333"/>
        <dbReference type="Rhea" id="RHEA-COMP:12202"/>
        <dbReference type="Rhea" id="RHEA-COMP:19907"/>
        <dbReference type="ChEBI" id="CHEBI:15377"/>
        <dbReference type="ChEBI" id="CHEBI:15378"/>
        <dbReference type="ChEBI" id="CHEBI:58698"/>
        <dbReference type="ChEBI" id="CHEBI:59648"/>
        <dbReference type="ChEBI" id="CHEBI:90778"/>
        <dbReference type="ChEBI" id="CHEBI:232372"/>
        <dbReference type="EC" id="2.8.1.12"/>
    </reaction>
</comment>
<reference evidence="13 14" key="1">
    <citation type="submission" date="2024-06" db="EMBL/GenBank/DDBJ databases">
        <authorList>
            <person name="Kim D.-U."/>
        </authorList>
    </citation>
    <scope>NUCLEOTIDE SEQUENCE [LARGE SCALE GENOMIC DNA]</scope>
    <source>
        <strain evidence="13 14">KACC15460</strain>
    </source>
</reference>
<keyword evidence="5" id="KW-0501">Molybdenum cofactor biosynthesis</keyword>
<evidence type="ECO:0000256" key="2">
    <source>
        <dbReference type="ARBA" id="ARBA00005426"/>
    </source>
</evidence>
<dbReference type="RefSeq" id="WP_354459576.1">
    <property type="nucleotide sequence ID" value="NZ_JBEWSZ010000001.1"/>
</dbReference>
<evidence type="ECO:0000256" key="5">
    <source>
        <dbReference type="ARBA" id="ARBA00023150"/>
    </source>
</evidence>
<dbReference type="SUPFAM" id="SSF54690">
    <property type="entry name" value="Molybdopterin synthase subunit MoaE"/>
    <property type="match status" value="1"/>
</dbReference>
<evidence type="ECO:0000256" key="10">
    <source>
        <dbReference type="ARBA" id="ARBA00030781"/>
    </source>
</evidence>
<evidence type="ECO:0000256" key="11">
    <source>
        <dbReference type="ARBA" id="ARBA00032474"/>
    </source>
</evidence>
<comment type="similarity">
    <text evidence="2">Belongs to the MoaE family.</text>
</comment>
<dbReference type="PANTHER" id="PTHR23404">
    <property type="entry name" value="MOLYBDOPTERIN SYNTHASE RELATED"/>
    <property type="match status" value="1"/>
</dbReference>
<gene>
    <name evidence="13" type="ORF">ABVQ20_11305</name>
</gene>
<evidence type="ECO:0000256" key="1">
    <source>
        <dbReference type="ARBA" id="ARBA00005046"/>
    </source>
</evidence>
<accession>A0ABV2DBX4</accession>
<dbReference type="EC" id="2.8.1.12" evidence="3"/>
<comment type="pathway">
    <text evidence="1">Cofactor biosynthesis; molybdopterin biosynthesis.</text>
</comment>
<evidence type="ECO:0000313" key="13">
    <source>
        <dbReference type="EMBL" id="MET2827560.1"/>
    </source>
</evidence>
<evidence type="ECO:0000256" key="6">
    <source>
        <dbReference type="ARBA" id="ARBA00025448"/>
    </source>
</evidence>
<evidence type="ECO:0000256" key="7">
    <source>
        <dbReference type="ARBA" id="ARBA00026066"/>
    </source>
</evidence>
<comment type="subunit">
    <text evidence="7">Heterotetramer of 2 MoaD subunits and 2 MoaE subunits. Also stable as homodimer. The enzyme changes between these two forms during catalysis.</text>
</comment>
<evidence type="ECO:0000256" key="4">
    <source>
        <dbReference type="ARBA" id="ARBA00013858"/>
    </source>
</evidence>
<dbReference type="Gene3D" id="3.90.1170.40">
    <property type="entry name" value="Molybdopterin biosynthesis MoaE subunit"/>
    <property type="match status" value="1"/>
</dbReference>
<evidence type="ECO:0000256" key="3">
    <source>
        <dbReference type="ARBA" id="ARBA00011950"/>
    </source>
</evidence>
<evidence type="ECO:0000256" key="8">
    <source>
        <dbReference type="ARBA" id="ARBA00029745"/>
    </source>
</evidence>
<keyword evidence="14" id="KW-1185">Reference proteome</keyword>